<dbReference type="EMBL" id="MPJW01000089">
    <property type="protein sequence ID" value="OLU41273.1"/>
    <property type="molecule type" value="Genomic_DNA"/>
</dbReference>
<keyword evidence="2" id="KW-1185">Reference proteome</keyword>
<dbReference type="Pfam" id="PF12389">
    <property type="entry name" value="Peptidase_M73"/>
    <property type="match status" value="1"/>
</dbReference>
<protein>
    <submittedName>
        <fullName evidence="1">Uncharacterized protein</fullName>
    </submittedName>
</protein>
<comment type="caution">
    <text evidence="1">The sequence shown here is derived from an EMBL/GenBank/DDBJ whole genome shotgun (WGS) entry which is preliminary data.</text>
</comment>
<dbReference type="AlphaFoldDB" id="A0A1U7NHJ0"/>
<proteinExistence type="predicted"/>
<accession>A0A1U7NHJ0</accession>
<name>A0A1U7NHJ0_9FIRM</name>
<evidence type="ECO:0000313" key="2">
    <source>
        <dbReference type="Proteomes" id="UP000186341"/>
    </source>
</evidence>
<dbReference type="InterPro" id="IPR022121">
    <property type="entry name" value="Peptidase_M73_camelysin"/>
</dbReference>
<dbReference type="RefSeq" id="WP_075818436.1">
    <property type="nucleotide sequence ID" value="NZ_CAPNHH010000042.1"/>
</dbReference>
<sequence>MEKKPITLGIALLAIMLAGSGSLAYFTSEKRTHNIITSGGIDIEVIQKVENNDGKLVTVPEITGELMPGVSINGSVHVENQGKSQAWIRLKADVAIEDQEGNLLPETISKNIPVVSFANDKDWKEGKDGFWYYQQPVDPKEETNSLFESLNMNPKVGNDYQNSVINLNVHAQAVQTANNGKSAEEAIGWPLVEEEAE</sequence>
<dbReference type="OrthoDB" id="2063096at2"/>
<gene>
    <name evidence="1" type="ORF">BO222_03605</name>
</gene>
<dbReference type="Proteomes" id="UP000186341">
    <property type="component" value="Unassembled WGS sequence"/>
</dbReference>
<evidence type="ECO:0000313" key="1">
    <source>
        <dbReference type="EMBL" id="OLU41273.1"/>
    </source>
</evidence>
<dbReference type="GeneID" id="82202305"/>
<reference evidence="1 2" key="1">
    <citation type="submission" date="2016-11" db="EMBL/GenBank/DDBJ databases">
        <title>Description of two novel members of the family Erysipelotrichaceae: Ileibacterium lipovorans gen. nov., sp. nov. and Dubosiella newyorkensis, gen. nov., sp. nov.</title>
        <authorList>
            <person name="Cox L.M."/>
            <person name="Sohn J."/>
            <person name="Tyrrell K.L."/>
            <person name="Citron D.M."/>
            <person name="Lawson P.A."/>
            <person name="Patel N.B."/>
            <person name="Iizumi T."/>
            <person name="Perez-Perez G.I."/>
            <person name="Goldstein E.J."/>
            <person name="Blaser M.J."/>
        </authorList>
    </citation>
    <scope>NUCLEOTIDE SEQUENCE [LARGE SCALE GENOMIC DNA]</scope>
    <source>
        <strain evidence="1 2">NYU-BL-A3</strain>
    </source>
</reference>
<organism evidence="1 2">
    <name type="scientific">Ileibacterium valens</name>
    <dbReference type="NCBI Taxonomy" id="1862668"/>
    <lineage>
        <taxon>Bacteria</taxon>
        <taxon>Bacillati</taxon>
        <taxon>Bacillota</taxon>
        <taxon>Erysipelotrichia</taxon>
        <taxon>Erysipelotrichales</taxon>
        <taxon>Erysipelotrichaceae</taxon>
        <taxon>Ileibacterium</taxon>
    </lineage>
</organism>